<organism evidence="1 2">
    <name type="scientific">Glaesserella parasuis HPS10</name>
    <dbReference type="NCBI Taxonomy" id="1450514"/>
    <lineage>
        <taxon>Bacteria</taxon>
        <taxon>Pseudomonadati</taxon>
        <taxon>Pseudomonadota</taxon>
        <taxon>Gammaproteobacteria</taxon>
        <taxon>Pasteurellales</taxon>
        <taxon>Pasteurellaceae</taxon>
        <taxon>Glaesserella</taxon>
    </lineage>
</organism>
<evidence type="ECO:0000313" key="1">
    <source>
        <dbReference type="EMBL" id="KDB44947.1"/>
    </source>
</evidence>
<protein>
    <submittedName>
        <fullName evidence="1">Uncharacterized protein</fullName>
    </submittedName>
</protein>
<gene>
    <name evidence="1" type="ORF">HPS10_10855</name>
</gene>
<dbReference type="RefSeq" id="WP_051611656.1">
    <property type="nucleotide sequence ID" value="NZ_JDSO01000186.1"/>
</dbReference>
<name>A0A836YY03_GLAPU</name>
<comment type="caution">
    <text evidence="1">The sequence shown here is derived from an EMBL/GenBank/DDBJ whole genome shotgun (WGS) entry which is preliminary data.</text>
</comment>
<proteinExistence type="predicted"/>
<evidence type="ECO:0000313" key="2">
    <source>
        <dbReference type="Proteomes" id="UP000027036"/>
    </source>
</evidence>
<sequence>MNFCKYLDKRKSKTGKFLEFSKAELKQKLTIKEVATIINYLEQDGIATLSNKEQQPNLVIVKYSHRNGNKFKENLKHQDNNQMKDLTKLSAEELDAMAKQISELSQAKKEEIKNGDVIRKTLSPLILNVCQAKGKYNRLLEQQLDAMTELDNAINALKDALKFNN</sequence>
<dbReference type="AlphaFoldDB" id="A0A836YY03"/>
<reference evidence="1 2" key="1">
    <citation type="submission" date="2014-02" db="EMBL/GenBank/DDBJ databases">
        <title>Comparative genomics of Haemophilus parasuis isolated from pig lungs.</title>
        <authorList>
            <person name="Kittichotirat W."/>
            <person name="Bumgarner R.E."/>
            <person name="Lawrence P."/>
        </authorList>
    </citation>
    <scope>NUCLEOTIDE SEQUENCE [LARGE SCALE GENOMIC DNA]</scope>
    <source>
        <strain evidence="1 2">HPS10</strain>
    </source>
</reference>
<dbReference type="Proteomes" id="UP000027036">
    <property type="component" value="Unassembled WGS sequence"/>
</dbReference>
<accession>A0A836YY03</accession>
<dbReference type="EMBL" id="JDSO01000186">
    <property type="protein sequence ID" value="KDB44947.1"/>
    <property type="molecule type" value="Genomic_DNA"/>
</dbReference>